<keyword evidence="4" id="KW-1185">Reference proteome</keyword>
<proteinExistence type="predicted"/>
<comment type="caution">
    <text evidence="3">The sequence shown here is derived from an EMBL/GenBank/DDBJ whole genome shotgun (WGS) entry which is preliminary data.</text>
</comment>
<feature type="coiled-coil region" evidence="1">
    <location>
        <begin position="108"/>
        <end position="135"/>
    </location>
</feature>
<dbReference type="EMBL" id="MRCA01000002">
    <property type="protein sequence ID" value="OKH15762.1"/>
    <property type="molecule type" value="Genomic_DNA"/>
</dbReference>
<dbReference type="Gene3D" id="1.40.20.10">
    <property type="entry name" value="CHAD domain"/>
    <property type="match status" value="1"/>
</dbReference>
<gene>
    <name evidence="3" type="ORF">NIES592_06755</name>
</gene>
<feature type="domain" description="CHAD" evidence="2">
    <location>
        <begin position="9"/>
        <end position="311"/>
    </location>
</feature>
<dbReference type="PANTHER" id="PTHR39339">
    <property type="entry name" value="SLR1444 PROTEIN"/>
    <property type="match status" value="1"/>
</dbReference>
<dbReference type="SMART" id="SM00880">
    <property type="entry name" value="CHAD"/>
    <property type="match status" value="1"/>
</dbReference>
<dbReference type="AlphaFoldDB" id="A0A1U7H3N6"/>
<dbReference type="Proteomes" id="UP000186391">
    <property type="component" value="Unassembled WGS sequence"/>
</dbReference>
<dbReference type="OrthoDB" id="9777271at2"/>
<keyword evidence="1" id="KW-0175">Coiled coil</keyword>
<evidence type="ECO:0000256" key="1">
    <source>
        <dbReference type="SAM" id="Coils"/>
    </source>
</evidence>
<evidence type="ECO:0000259" key="2">
    <source>
        <dbReference type="PROSITE" id="PS51708"/>
    </source>
</evidence>
<accession>A0A1U7H3N6</accession>
<dbReference type="InterPro" id="IPR038186">
    <property type="entry name" value="CHAD_dom_sf"/>
</dbReference>
<sequence length="322" mass="37527">MSLAVEPKVENFGYYAYSAIQKHFKKTLKWESEVKKDKDPEALHQMRVGMRRLRTATSRFAIAVNLPKVVSDKNIGKIARRLGNLRDLDVLKETLEHLSQPQLPKKERQSLQTALDALEKQREEALADVRDTFKDENYKAIKQALKKWLDEPNYQPLASLPMQQVLPDLLLPEVSNFLLHPGWLVGTEIEEHQIVVLHNWEAKKIEKELATNSKTLHSLRKQAKRTRYQMELFSDLYSKTYTAYIAELKSIQDILGSIQDSIVLAEWLESIFESEIQTQIPTIAALLAENRYQMWQQWQPLQERYLQGKTRQDLHFTVLHPA</sequence>
<dbReference type="InterPro" id="IPR007899">
    <property type="entry name" value="CHAD_dom"/>
</dbReference>
<name>A0A1U7H3N6_9CYAN</name>
<evidence type="ECO:0000313" key="3">
    <source>
        <dbReference type="EMBL" id="OKH15762.1"/>
    </source>
</evidence>
<dbReference type="Pfam" id="PF05235">
    <property type="entry name" value="CHAD"/>
    <property type="match status" value="1"/>
</dbReference>
<dbReference type="PANTHER" id="PTHR39339:SF1">
    <property type="entry name" value="CHAD DOMAIN-CONTAINING PROTEIN"/>
    <property type="match status" value="1"/>
</dbReference>
<reference evidence="3 4" key="1">
    <citation type="submission" date="2016-11" db="EMBL/GenBank/DDBJ databases">
        <title>Draft Genome Sequences of Nine Cyanobacterial Strains from Diverse Habitats.</title>
        <authorList>
            <person name="Zhu T."/>
            <person name="Hou S."/>
            <person name="Lu X."/>
            <person name="Hess W.R."/>
        </authorList>
    </citation>
    <scope>NUCLEOTIDE SEQUENCE [LARGE SCALE GENOMIC DNA]</scope>
    <source>
        <strain evidence="3 4">NIES-592</strain>
    </source>
</reference>
<protein>
    <submittedName>
        <fullName evidence="3">Metal-binding protein</fullName>
    </submittedName>
</protein>
<dbReference type="PROSITE" id="PS51708">
    <property type="entry name" value="CHAD"/>
    <property type="match status" value="1"/>
</dbReference>
<evidence type="ECO:0000313" key="4">
    <source>
        <dbReference type="Proteomes" id="UP000186391"/>
    </source>
</evidence>
<dbReference type="RefSeq" id="WP_062243930.1">
    <property type="nucleotide sequence ID" value="NZ_MRCA01000002.1"/>
</dbReference>
<organism evidence="3 4">
    <name type="scientific">Fischerella major NIES-592</name>
    <dbReference type="NCBI Taxonomy" id="210994"/>
    <lineage>
        <taxon>Bacteria</taxon>
        <taxon>Bacillati</taxon>
        <taxon>Cyanobacteriota</taxon>
        <taxon>Cyanophyceae</taxon>
        <taxon>Nostocales</taxon>
        <taxon>Hapalosiphonaceae</taxon>
        <taxon>Fischerella</taxon>
    </lineage>
</organism>